<reference evidence="1 2" key="1">
    <citation type="submission" date="2016-04" db="EMBL/GenBank/DDBJ databases">
        <title>The genome of Intoshia linei affirms orthonectids as highly simplified spiralians.</title>
        <authorList>
            <person name="Mikhailov K.V."/>
            <person name="Slusarev G.S."/>
            <person name="Nikitin M.A."/>
            <person name="Logacheva M.D."/>
            <person name="Penin A."/>
            <person name="Aleoshin V."/>
            <person name="Panchin Y.V."/>
        </authorList>
    </citation>
    <scope>NUCLEOTIDE SEQUENCE [LARGE SCALE GENOMIC DNA]</scope>
    <source>
        <strain evidence="1">Intl2013</strain>
        <tissue evidence="1">Whole animal</tissue>
    </source>
</reference>
<sequence length="83" mass="9863">MQKIRKWNNKCVKYRFTGLIESRKNDRAQCMNCHFIMCNSNLKPCGLLKYLEKHPNDENTSIVNFRINPLVLAQCPFYSMKFS</sequence>
<comment type="caution">
    <text evidence="1">The sequence shown here is derived from an EMBL/GenBank/DDBJ whole genome shotgun (WGS) entry which is preliminary data.</text>
</comment>
<dbReference type="AlphaFoldDB" id="A0A177ATQ4"/>
<organism evidence="1 2">
    <name type="scientific">Intoshia linei</name>
    <dbReference type="NCBI Taxonomy" id="1819745"/>
    <lineage>
        <taxon>Eukaryota</taxon>
        <taxon>Metazoa</taxon>
        <taxon>Spiralia</taxon>
        <taxon>Lophotrochozoa</taxon>
        <taxon>Mesozoa</taxon>
        <taxon>Orthonectida</taxon>
        <taxon>Rhopaluridae</taxon>
        <taxon>Intoshia</taxon>
    </lineage>
</organism>
<accession>A0A177ATQ4</accession>
<proteinExistence type="predicted"/>
<gene>
    <name evidence="1" type="ORF">A3Q56_07534</name>
</gene>
<dbReference type="OrthoDB" id="6619178at2759"/>
<name>A0A177ATQ4_9BILA</name>
<protein>
    <submittedName>
        <fullName evidence="1">Uncharacterized protein</fullName>
    </submittedName>
</protein>
<dbReference type="EMBL" id="LWCA01001635">
    <property type="protein sequence ID" value="OAF64751.1"/>
    <property type="molecule type" value="Genomic_DNA"/>
</dbReference>
<keyword evidence="2" id="KW-1185">Reference proteome</keyword>
<dbReference type="Proteomes" id="UP000078046">
    <property type="component" value="Unassembled WGS sequence"/>
</dbReference>
<evidence type="ECO:0000313" key="2">
    <source>
        <dbReference type="Proteomes" id="UP000078046"/>
    </source>
</evidence>
<evidence type="ECO:0000313" key="1">
    <source>
        <dbReference type="EMBL" id="OAF64751.1"/>
    </source>
</evidence>